<dbReference type="NCBIfam" id="TIGR04474">
    <property type="entry name" value="tcm_partner"/>
    <property type="match status" value="1"/>
</dbReference>
<reference evidence="2 3" key="1">
    <citation type="submission" date="2022-08" db="EMBL/GenBank/DDBJ databases">
        <title>Reclassification of Massilia species as members of the genera Telluria, Duganella, Pseudoduganella, Mokoshia gen. nov. and Zemynaea gen. nov. using orthogonal and non-orthogonal genome-based approaches.</title>
        <authorList>
            <person name="Bowman J.P."/>
        </authorList>
    </citation>
    <scope>NUCLEOTIDE SEQUENCE [LARGE SCALE GENOMIC DNA]</scope>
    <source>
        <strain evidence="2 3">JCM 31606</strain>
    </source>
</reference>
<comment type="caution">
    <text evidence="2">The sequence shown here is derived from an EMBL/GenBank/DDBJ whole genome shotgun (WGS) entry which is preliminary data.</text>
</comment>
<proteinExistence type="predicted"/>
<dbReference type="RefSeq" id="WP_258813973.1">
    <property type="nucleotide sequence ID" value="NZ_JANUGU010000010.1"/>
</dbReference>
<dbReference type="SUPFAM" id="SSF53335">
    <property type="entry name" value="S-adenosyl-L-methionine-dependent methyltransferases"/>
    <property type="match status" value="1"/>
</dbReference>
<feature type="compositionally biased region" description="Low complexity" evidence="1">
    <location>
        <begin position="285"/>
        <end position="294"/>
    </location>
</feature>
<sequence>MKHSFGGPWTQIKLDMLRRYLMAFNTALQYKPYPANPFRRIYIDAFAGTGECEIKFNEHTVESIAGSAKIALQVEPAFDEIHLIDLNEVHVAELQQLAAGRGSHVHVHREDANVAIDTILGQIDWKRSRGVLFLDPYGMNVPLATLQRAADTRALDVWYLFPLSAVYRQAANDFSKIDDSKLAALDSVLGTRSWREAFYQTEGQDNLLGVPPRLVRVADPEGIAAFVQARLAGVFTGWVSDPLFLRSSKGAPLFALFCCISNPAEKAVALSRRMASHILGNFDKAPAPAKRPTAASPPPQGDLFG</sequence>
<dbReference type="InterPro" id="IPR031009">
    <property type="entry name" value="Tcm_partner"/>
</dbReference>
<evidence type="ECO:0000313" key="2">
    <source>
        <dbReference type="EMBL" id="MCS0660775.1"/>
    </source>
</evidence>
<name>A0ABT2D422_9BURK</name>
<dbReference type="Gene3D" id="3.40.50.150">
    <property type="entry name" value="Vaccinia Virus protein VP39"/>
    <property type="match status" value="1"/>
</dbReference>
<protein>
    <submittedName>
        <fullName evidence="2">Three-Cys-motif partner protein TcmP</fullName>
    </submittedName>
</protein>
<feature type="compositionally biased region" description="Pro residues" evidence="1">
    <location>
        <begin position="295"/>
        <end position="305"/>
    </location>
</feature>
<keyword evidence="3" id="KW-1185">Reference proteome</keyword>
<dbReference type="EMBL" id="JANUGU010000010">
    <property type="protein sequence ID" value="MCS0660775.1"/>
    <property type="molecule type" value="Genomic_DNA"/>
</dbReference>
<dbReference type="InterPro" id="IPR029063">
    <property type="entry name" value="SAM-dependent_MTases_sf"/>
</dbReference>
<dbReference type="Proteomes" id="UP001204621">
    <property type="component" value="Unassembled WGS sequence"/>
</dbReference>
<feature type="region of interest" description="Disordered" evidence="1">
    <location>
        <begin position="283"/>
        <end position="305"/>
    </location>
</feature>
<gene>
    <name evidence="2" type="ORF">NX778_22135</name>
</gene>
<accession>A0ABT2D422</accession>
<evidence type="ECO:0000313" key="3">
    <source>
        <dbReference type="Proteomes" id="UP001204621"/>
    </source>
</evidence>
<evidence type="ECO:0000256" key="1">
    <source>
        <dbReference type="SAM" id="MobiDB-lite"/>
    </source>
</evidence>
<organism evidence="2 3">
    <name type="scientific">Massilia terrae</name>
    <dbReference type="NCBI Taxonomy" id="1811224"/>
    <lineage>
        <taxon>Bacteria</taxon>
        <taxon>Pseudomonadati</taxon>
        <taxon>Pseudomonadota</taxon>
        <taxon>Betaproteobacteria</taxon>
        <taxon>Burkholderiales</taxon>
        <taxon>Oxalobacteraceae</taxon>
        <taxon>Telluria group</taxon>
        <taxon>Massilia</taxon>
    </lineage>
</organism>